<protein>
    <submittedName>
        <fullName evidence="10">Allantoinase</fullName>
    </submittedName>
</protein>
<dbReference type="InterPro" id="IPR011059">
    <property type="entry name" value="Metal-dep_hydrolase_composite"/>
</dbReference>
<keyword evidence="6" id="KW-0479">Metal-binding</keyword>
<comment type="subunit">
    <text evidence="5">Homotetramer.</text>
</comment>
<evidence type="ECO:0000256" key="8">
    <source>
        <dbReference type="ARBA" id="ARBA00022833"/>
    </source>
</evidence>
<dbReference type="InterPro" id="IPR050138">
    <property type="entry name" value="DHOase/Allantoinase_Hydrolase"/>
</dbReference>
<dbReference type="PROSITE" id="PS00482">
    <property type="entry name" value="DIHYDROOROTASE_1"/>
    <property type="match status" value="1"/>
</dbReference>
<dbReference type="InterPro" id="IPR017593">
    <property type="entry name" value="Allantoinase"/>
</dbReference>
<dbReference type="NCBIfam" id="TIGR03178">
    <property type="entry name" value="allantoinase"/>
    <property type="match status" value="1"/>
</dbReference>
<dbReference type="FunFam" id="3.20.20.140:FF:000174">
    <property type="entry name" value="Dihydropyrimidinase-related protein 2"/>
    <property type="match status" value="1"/>
</dbReference>
<sequence>MKQLMIKNGTVYTDGTFKRARVIVHKGLVEQIILPKTEVDESNFLKVVDASDSYVLPGFIDSHVHFNDPGREEWEGFYSGSRAAAAGGTTTVFDMPLNSSPSVTNTHILEMKKKHVSSRSWIHYGLWGGITAANVGDEEELKGMKEAGIVGFKAFLSDSGIGDFEKISKDQLKEAMIKAKKLHAILALHAEDQDLIEHYTSQLLMDKRTDRQAFLNSRPPSAELAAITDALKKVEQTKVSVHFVHVSSPHSIELINQYKENGFDVSVEVCPHYLLFDEQDFLNVGPLLKCAPPLRSRDMVEELWKCVERGWVDIIGTDHSPCPIQMKSEGDQNIWKAWGGIQGIQFGFQFFLQEAMKRGFSIEKLVPLLTSNVAKRFGLSEKKGDIQAGYDADLTIVKMNRQWSVNKSNTYTRHPYSPYEKLEATSKIMATVVSGDVIYENDQFIERTKEPMDVSAFSGFS</sequence>
<evidence type="ECO:0000256" key="4">
    <source>
        <dbReference type="ARBA" id="ARBA00010286"/>
    </source>
</evidence>
<dbReference type="GO" id="GO:0000256">
    <property type="term" value="P:allantoin catabolic process"/>
    <property type="evidence" value="ECO:0007669"/>
    <property type="project" value="InterPro"/>
</dbReference>
<comment type="function">
    <text evidence="2">Catalyzes the reversible cyclization of carbamoyl aspartate to dihydroorotate.</text>
</comment>
<dbReference type="OrthoDB" id="9765462at2"/>
<evidence type="ECO:0000256" key="2">
    <source>
        <dbReference type="ARBA" id="ARBA00002368"/>
    </source>
</evidence>
<proteinExistence type="inferred from homology"/>
<dbReference type="SUPFAM" id="SSF51556">
    <property type="entry name" value="Metallo-dependent hydrolases"/>
    <property type="match status" value="1"/>
</dbReference>
<dbReference type="RefSeq" id="WP_158640057.1">
    <property type="nucleotide sequence ID" value="NZ_VLKZ01000009.1"/>
</dbReference>
<evidence type="ECO:0000256" key="3">
    <source>
        <dbReference type="ARBA" id="ARBA00008829"/>
    </source>
</evidence>
<dbReference type="GO" id="GO:0006145">
    <property type="term" value="P:purine nucleobase catabolic process"/>
    <property type="evidence" value="ECO:0007669"/>
    <property type="project" value="TreeGrafter"/>
</dbReference>
<comment type="caution">
    <text evidence="10">The sequence shown here is derived from an EMBL/GenBank/DDBJ whole genome shotgun (WGS) entry which is preliminary data.</text>
</comment>
<feature type="domain" description="Amidohydrolase-related" evidence="9">
    <location>
        <begin position="54"/>
        <end position="437"/>
    </location>
</feature>
<dbReference type="InterPro" id="IPR032466">
    <property type="entry name" value="Metal_Hydrolase"/>
</dbReference>
<comment type="cofactor">
    <cofactor evidence="1">
        <name>Zn(2+)</name>
        <dbReference type="ChEBI" id="CHEBI:29105"/>
    </cofactor>
</comment>
<dbReference type="InterPro" id="IPR006680">
    <property type="entry name" value="Amidohydro-rel"/>
</dbReference>
<keyword evidence="7" id="KW-0378">Hydrolase</keyword>
<accession>A0A562QED5</accession>
<dbReference type="PANTHER" id="PTHR43668">
    <property type="entry name" value="ALLANTOINASE"/>
    <property type="match status" value="1"/>
</dbReference>
<dbReference type="Proteomes" id="UP000315711">
    <property type="component" value="Unassembled WGS sequence"/>
</dbReference>
<dbReference type="GO" id="GO:0008270">
    <property type="term" value="F:zinc ion binding"/>
    <property type="evidence" value="ECO:0007669"/>
    <property type="project" value="InterPro"/>
</dbReference>
<dbReference type="Gene3D" id="3.20.20.140">
    <property type="entry name" value="Metal-dependent hydrolases"/>
    <property type="match status" value="1"/>
</dbReference>
<keyword evidence="11" id="KW-1185">Reference proteome</keyword>
<evidence type="ECO:0000256" key="7">
    <source>
        <dbReference type="ARBA" id="ARBA00022801"/>
    </source>
</evidence>
<dbReference type="Gene3D" id="2.30.40.10">
    <property type="entry name" value="Urease, subunit C, domain 1"/>
    <property type="match status" value="1"/>
</dbReference>
<dbReference type="SUPFAM" id="SSF51338">
    <property type="entry name" value="Composite domain of metallo-dependent hydrolases"/>
    <property type="match status" value="1"/>
</dbReference>
<dbReference type="GO" id="GO:0004038">
    <property type="term" value="F:allantoinase activity"/>
    <property type="evidence" value="ECO:0007669"/>
    <property type="project" value="InterPro"/>
</dbReference>
<dbReference type="AlphaFoldDB" id="A0A562QED5"/>
<evidence type="ECO:0000313" key="11">
    <source>
        <dbReference type="Proteomes" id="UP000315711"/>
    </source>
</evidence>
<comment type="similarity">
    <text evidence="3">Belongs to the metallo-dependent hydrolases superfamily. Hydantoinase/dihydropyrimidinase family.</text>
</comment>
<name>A0A562QED5_9BACI</name>
<dbReference type="NCBIfam" id="TIGR00857">
    <property type="entry name" value="pyrC_multi"/>
    <property type="match status" value="1"/>
</dbReference>
<dbReference type="GO" id="GO:0005737">
    <property type="term" value="C:cytoplasm"/>
    <property type="evidence" value="ECO:0007669"/>
    <property type="project" value="TreeGrafter"/>
</dbReference>
<dbReference type="GO" id="GO:0050897">
    <property type="term" value="F:cobalt ion binding"/>
    <property type="evidence" value="ECO:0007669"/>
    <property type="project" value="InterPro"/>
</dbReference>
<evidence type="ECO:0000256" key="5">
    <source>
        <dbReference type="ARBA" id="ARBA00011881"/>
    </source>
</evidence>
<dbReference type="EMBL" id="VLKZ01000009">
    <property type="protein sequence ID" value="TWI54540.1"/>
    <property type="molecule type" value="Genomic_DNA"/>
</dbReference>
<evidence type="ECO:0000256" key="1">
    <source>
        <dbReference type="ARBA" id="ARBA00001947"/>
    </source>
</evidence>
<evidence type="ECO:0000259" key="9">
    <source>
        <dbReference type="Pfam" id="PF01979"/>
    </source>
</evidence>
<keyword evidence="8" id="KW-0862">Zinc</keyword>
<evidence type="ECO:0000256" key="6">
    <source>
        <dbReference type="ARBA" id="ARBA00022723"/>
    </source>
</evidence>
<dbReference type="Pfam" id="PF01979">
    <property type="entry name" value="Amidohydro_1"/>
    <property type="match status" value="1"/>
</dbReference>
<comment type="similarity">
    <text evidence="4">Belongs to the metallo-dependent hydrolases superfamily. DHOase family. Class I DHOase subfamily.</text>
</comment>
<dbReference type="PANTHER" id="PTHR43668:SF4">
    <property type="entry name" value="ALLANTOINASE"/>
    <property type="match status" value="1"/>
</dbReference>
<reference evidence="10 11" key="1">
    <citation type="journal article" date="2015" name="Stand. Genomic Sci.">
        <title>Genomic Encyclopedia of Bacterial and Archaeal Type Strains, Phase III: the genomes of soil and plant-associated and newly described type strains.</title>
        <authorList>
            <person name="Whitman W.B."/>
            <person name="Woyke T."/>
            <person name="Klenk H.P."/>
            <person name="Zhou Y."/>
            <person name="Lilburn T.G."/>
            <person name="Beck B.J."/>
            <person name="De Vos P."/>
            <person name="Vandamme P."/>
            <person name="Eisen J.A."/>
            <person name="Garrity G."/>
            <person name="Hugenholtz P."/>
            <person name="Kyrpides N.C."/>
        </authorList>
    </citation>
    <scope>NUCLEOTIDE SEQUENCE [LARGE SCALE GENOMIC DNA]</scope>
    <source>
        <strain evidence="10 11">CGMCC 1.10116</strain>
    </source>
</reference>
<gene>
    <name evidence="10" type="ORF">IQ10_03093</name>
</gene>
<dbReference type="InterPro" id="IPR002195">
    <property type="entry name" value="Dihydroorotase_CS"/>
</dbReference>
<organism evidence="10 11">
    <name type="scientific">Halalkalibacter nanhaiisediminis</name>
    <dbReference type="NCBI Taxonomy" id="688079"/>
    <lineage>
        <taxon>Bacteria</taxon>
        <taxon>Bacillati</taxon>
        <taxon>Bacillota</taxon>
        <taxon>Bacilli</taxon>
        <taxon>Bacillales</taxon>
        <taxon>Bacillaceae</taxon>
        <taxon>Halalkalibacter</taxon>
    </lineage>
</organism>
<evidence type="ECO:0000313" key="10">
    <source>
        <dbReference type="EMBL" id="TWI54540.1"/>
    </source>
</evidence>